<accession>A0A7T0Q5E5</accession>
<dbReference type="SUPFAM" id="SSF47973">
    <property type="entry name" value="Ribosomal protein S7"/>
    <property type="match status" value="1"/>
</dbReference>
<dbReference type="GeneID" id="63661409"/>
<evidence type="ECO:0000256" key="1">
    <source>
        <dbReference type="ARBA" id="ARBA00007151"/>
    </source>
</evidence>
<dbReference type="InterPro" id="IPR036823">
    <property type="entry name" value="Ribosomal_uS7_dom_sf"/>
</dbReference>
<name>A0A7T0Q5E5_HALGN</name>
<sequence>MIHKNSYQRFLILNKNQSQTINFFLLTFLPNNNYNNLNYFFMYDNFIFNKLYYFKTINNLNYNSNTFSKNNDNDFTKNFPIFFQSNNKDYSFIYNFMFLKNSSFINFFLSNMIDVPICFKKSHSLKTKNFELPFLKFSNFLMKEGKKNKIIKILFTSFRIFFNSIKNYKLKINDNVFSWIKFFTITNSFSFNTFSSNFKLSNIFLETSLNSNYSNNFNNINKSSDLSFFIKNFFYSLLSKVSPIFSYFIYSVDKNIRKYSRGKSGKYTFIWKYVAPYKRIKLSMRWIVKDIKFYQSQKFNDRLLKTFENLLINHEKSFAWKSKIFSHNYVFKNYKKSLMTSLRTIS</sequence>
<dbReference type="EMBL" id="MT471317">
    <property type="protein sequence ID" value="QPL15983.1"/>
    <property type="molecule type" value="Genomic_DNA"/>
</dbReference>
<reference evidence="4" key="1">
    <citation type="submission" date="2020-05" db="EMBL/GenBank/DDBJ databases">
        <title>Characterization and comparative analysis of mitochondrial genomes of the highly differentiated ciliated protists shed light on the diversity and evolution of the linear molecular architecture.</title>
        <authorList>
            <person name="Zhang T."/>
            <person name="Li C."/>
            <person name="Zhang X."/>
            <person name="Wang C."/>
            <person name="Roger A.J."/>
            <person name="Song W."/>
            <person name="Gao F."/>
        </authorList>
    </citation>
    <scope>NUCLEOTIDE SEQUENCE</scope>
</reference>
<keyword evidence="4" id="KW-0496">Mitochondrion</keyword>
<dbReference type="Gene3D" id="1.10.455.10">
    <property type="entry name" value="Ribosomal protein S7 domain"/>
    <property type="match status" value="1"/>
</dbReference>
<dbReference type="GO" id="GO:1990904">
    <property type="term" value="C:ribonucleoprotein complex"/>
    <property type="evidence" value="ECO:0007669"/>
    <property type="project" value="UniProtKB-KW"/>
</dbReference>
<proteinExistence type="inferred from homology"/>
<dbReference type="GO" id="GO:0005840">
    <property type="term" value="C:ribosome"/>
    <property type="evidence" value="ECO:0007669"/>
    <property type="project" value="UniProtKB-KW"/>
</dbReference>
<gene>
    <name evidence="4" type="primary">rps7</name>
</gene>
<keyword evidence="3" id="KW-0687">Ribonucleoprotein</keyword>
<keyword evidence="2 4" id="KW-0689">Ribosomal protein</keyword>
<dbReference type="AlphaFoldDB" id="A0A7T0Q5E5"/>
<organism evidence="4">
    <name type="scientific">Halteria grandinella</name>
    <dbReference type="NCBI Taxonomy" id="5974"/>
    <lineage>
        <taxon>Eukaryota</taxon>
        <taxon>Sar</taxon>
        <taxon>Alveolata</taxon>
        <taxon>Ciliophora</taxon>
        <taxon>Intramacronucleata</taxon>
        <taxon>Spirotrichea</taxon>
        <taxon>Stichotrichia</taxon>
        <taxon>Sporadotrichida</taxon>
        <taxon>Halteriidae</taxon>
        <taxon>Halteria</taxon>
    </lineage>
</organism>
<evidence type="ECO:0000256" key="2">
    <source>
        <dbReference type="ARBA" id="ARBA00022980"/>
    </source>
</evidence>
<comment type="similarity">
    <text evidence="1">Belongs to the universal ribosomal protein uS7 family.</text>
</comment>
<evidence type="ECO:0000256" key="3">
    <source>
        <dbReference type="ARBA" id="ARBA00023274"/>
    </source>
</evidence>
<geneLocation type="mitochondrion" evidence="4"/>
<protein>
    <submittedName>
        <fullName evidence="4">Ribosomal protein S7</fullName>
    </submittedName>
</protein>
<evidence type="ECO:0000313" key="4">
    <source>
        <dbReference type="EMBL" id="QPL15983.1"/>
    </source>
</evidence>
<dbReference type="RefSeq" id="YP_010049578.1">
    <property type="nucleotide sequence ID" value="NC_054370.1"/>
</dbReference>